<evidence type="ECO:0000313" key="3">
    <source>
        <dbReference type="EMBL" id="KAF9459590.1"/>
    </source>
</evidence>
<dbReference type="Proteomes" id="UP000807353">
    <property type="component" value="Unassembled WGS sequence"/>
</dbReference>
<feature type="compositionally biased region" description="Basic and acidic residues" evidence="2">
    <location>
        <begin position="1"/>
        <end position="22"/>
    </location>
</feature>
<feature type="compositionally biased region" description="Polar residues" evidence="2">
    <location>
        <begin position="23"/>
        <end position="36"/>
    </location>
</feature>
<protein>
    <submittedName>
        <fullName evidence="3">Uncharacterized protein</fullName>
    </submittedName>
</protein>
<feature type="region of interest" description="Disordered" evidence="2">
    <location>
        <begin position="643"/>
        <end position="665"/>
    </location>
</feature>
<feature type="compositionally biased region" description="Low complexity" evidence="2">
    <location>
        <begin position="61"/>
        <end position="71"/>
    </location>
</feature>
<keyword evidence="4" id="KW-1185">Reference proteome</keyword>
<gene>
    <name evidence="3" type="ORF">BDZ94DRAFT_1267864</name>
</gene>
<feature type="region of interest" description="Disordered" evidence="2">
    <location>
        <begin position="1"/>
        <end position="106"/>
    </location>
</feature>
<name>A0A9P5Y1M5_9AGAR</name>
<evidence type="ECO:0000256" key="1">
    <source>
        <dbReference type="SAM" id="Coils"/>
    </source>
</evidence>
<organism evidence="3 4">
    <name type="scientific">Collybia nuda</name>
    <dbReference type="NCBI Taxonomy" id="64659"/>
    <lineage>
        <taxon>Eukaryota</taxon>
        <taxon>Fungi</taxon>
        <taxon>Dikarya</taxon>
        <taxon>Basidiomycota</taxon>
        <taxon>Agaricomycotina</taxon>
        <taxon>Agaricomycetes</taxon>
        <taxon>Agaricomycetidae</taxon>
        <taxon>Agaricales</taxon>
        <taxon>Tricholomatineae</taxon>
        <taxon>Clitocybaceae</taxon>
        <taxon>Collybia</taxon>
    </lineage>
</organism>
<feature type="compositionally biased region" description="Basic and acidic residues" evidence="2">
    <location>
        <begin position="306"/>
        <end position="315"/>
    </location>
</feature>
<feature type="region of interest" description="Disordered" evidence="2">
    <location>
        <begin position="306"/>
        <end position="329"/>
    </location>
</feature>
<keyword evidence="1" id="KW-0175">Coiled coil</keyword>
<sequence length="665" mass="73576">MTMDSTERARRQENRRIMREQKNMQQVDGSANTDQTPGAGPSNSDEKPSPSPPKKRKRMDSSSSTSTPRSSALAPYVALKPLDTSTTNNTSQNNTHQGDNNGQFSMDEEVGMTLRILARRKAELEVMKDTIAHQRGEARKKDITVEELKVMVDGLKRTVDELKDAAEAMQNKGRRLEATVERMRSENSAQEMELAKVHLRADALQQEKVKALEGQDKLRVRLAKHLWTPESWSALSKSPRSVSMVDPGPQTEEEMPMASDSGAGDGARKITEQRMQEANEELKEKLEQATELSQKLAEEVRLAKQELEESHRREEELQEANSKVSKEQEDLKKTLSDTLLAHYQIFARQAPKSHIPSENGPVPEEHVPVPVENIPVQEENTSIPKEKTPTVKETTPVAEVDVTMETDGETELEAISAREVQAQDKVRQYKAHNVELKIARDVMRKKLLEIAAAHAELVTTLAQTKTDLAESHKALSESQSSYAAIKKTLFESDATLSRCRAALIKANQDLSKAQERCHQVGTYAESWKSTCVSEREASAHLLSQLTVAGTAVKDAFHRTEGPHMAIDASPAIRQQASMNVKSAIYTLMAIINAEINRRVGQGQNKDWVGLQTIGHSGGTYSGNTNGLLVSVQPSVPAVPAPPMIQIQSNAPPTPLRHSSKESQVT</sequence>
<dbReference type="AlphaFoldDB" id="A0A9P5Y1M5"/>
<dbReference type="EMBL" id="MU150313">
    <property type="protein sequence ID" value="KAF9459590.1"/>
    <property type="molecule type" value="Genomic_DNA"/>
</dbReference>
<reference evidence="3" key="1">
    <citation type="submission" date="2020-11" db="EMBL/GenBank/DDBJ databases">
        <authorList>
            <consortium name="DOE Joint Genome Institute"/>
            <person name="Ahrendt S."/>
            <person name="Riley R."/>
            <person name="Andreopoulos W."/>
            <person name="Labutti K."/>
            <person name="Pangilinan J."/>
            <person name="Ruiz-Duenas F.J."/>
            <person name="Barrasa J.M."/>
            <person name="Sanchez-Garcia M."/>
            <person name="Camarero S."/>
            <person name="Miyauchi S."/>
            <person name="Serrano A."/>
            <person name="Linde D."/>
            <person name="Babiker R."/>
            <person name="Drula E."/>
            <person name="Ayuso-Fernandez I."/>
            <person name="Pacheco R."/>
            <person name="Padilla G."/>
            <person name="Ferreira P."/>
            <person name="Barriuso J."/>
            <person name="Kellner H."/>
            <person name="Castanera R."/>
            <person name="Alfaro M."/>
            <person name="Ramirez L."/>
            <person name="Pisabarro A.G."/>
            <person name="Kuo A."/>
            <person name="Tritt A."/>
            <person name="Lipzen A."/>
            <person name="He G."/>
            <person name="Yan M."/>
            <person name="Ng V."/>
            <person name="Cullen D."/>
            <person name="Martin F."/>
            <person name="Rosso M.-N."/>
            <person name="Henrissat B."/>
            <person name="Hibbett D."/>
            <person name="Martinez A.T."/>
            <person name="Grigoriev I.V."/>
        </authorList>
    </citation>
    <scope>NUCLEOTIDE SEQUENCE</scope>
    <source>
        <strain evidence="3">CBS 247.69</strain>
    </source>
</reference>
<feature type="region of interest" description="Disordered" evidence="2">
    <location>
        <begin position="233"/>
        <end position="268"/>
    </location>
</feature>
<feature type="coiled-coil region" evidence="1">
    <location>
        <begin position="145"/>
        <end position="207"/>
    </location>
</feature>
<accession>A0A9P5Y1M5</accession>
<proteinExistence type="predicted"/>
<feature type="compositionally biased region" description="Low complexity" evidence="2">
    <location>
        <begin position="84"/>
        <end position="95"/>
    </location>
</feature>
<evidence type="ECO:0000256" key="2">
    <source>
        <dbReference type="SAM" id="MobiDB-lite"/>
    </source>
</evidence>
<comment type="caution">
    <text evidence="3">The sequence shown here is derived from an EMBL/GenBank/DDBJ whole genome shotgun (WGS) entry which is preliminary data.</text>
</comment>
<evidence type="ECO:0000313" key="4">
    <source>
        <dbReference type="Proteomes" id="UP000807353"/>
    </source>
</evidence>